<evidence type="ECO:0000256" key="1">
    <source>
        <dbReference type="SAM" id="MobiDB-lite"/>
    </source>
</evidence>
<evidence type="ECO:0000313" key="3">
    <source>
        <dbReference type="Proteomes" id="UP001054945"/>
    </source>
</evidence>
<protein>
    <submittedName>
        <fullName evidence="2">Uncharacterized protein</fullName>
    </submittedName>
</protein>
<comment type="caution">
    <text evidence="2">The sequence shown here is derived from an EMBL/GenBank/DDBJ whole genome shotgun (WGS) entry which is preliminary data.</text>
</comment>
<feature type="compositionally biased region" description="Polar residues" evidence="1">
    <location>
        <begin position="1"/>
        <end position="10"/>
    </location>
</feature>
<accession>A0AAV4TCJ7</accession>
<gene>
    <name evidence="2" type="ORF">CEXT_539561</name>
</gene>
<feature type="region of interest" description="Disordered" evidence="1">
    <location>
        <begin position="1"/>
        <end position="28"/>
    </location>
</feature>
<keyword evidence="3" id="KW-1185">Reference proteome</keyword>
<organism evidence="2 3">
    <name type="scientific">Caerostris extrusa</name>
    <name type="common">Bark spider</name>
    <name type="synonym">Caerostris bankana</name>
    <dbReference type="NCBI Taxonomy" id="172846"/>
    <lineage>
        <taxon>Eukaryota</taxon>
        <taxon>Metazoa</taxon>
        <taxon>Ecdysozoa</taxon>
        <taxon>Arthropoda</taxon>
        <taxon>Chelicerata</taxon>
        <taxon>Arachnida</taxon>
        <taxon>Araneae</taxon>
        <taxon>Araneomorphae</taxon>
        <taxon>Entelegynae</taxon>
        <taxon>Araneoidea</taxon>
        <taxon>Araneidae</taxon>
        <taxon>Caerostris</taxon>
    </lineage>
</organism>
<reference evidence="2 3" key="1">
    <citation type="submission" date="2021-06" db="EMBL/GenBank/DDBJ databases">
        <title>Caerostris extrusa draft genome.</title>
        <authorList>
            <person name="Kono N."/>
            <person name="Arakawa K."/>
        </authorList>
    </citation>
    <scope>NUCLEOTIDE SEQUENCE [LARGE SCALE GENOMIC DNA]</scope>
</reference>
<proteinExistence type="predicted"/>
<sequence length="142" mass="16128">MLLASVNTPPLKSRRKEPPSHKTPHYRGSFSHRGTALINCNRSRCPIERQCCQEEKRAKLKEALFPMYTIGVGGERSLFSSDPPKGSPYQCVADEQTMEGEFSDEQLFLSFGLLLIIWRAPSSYSLLRSVLFRILLVLQILI</sequence>
<dbReference type="AlphaFoldDB" id="A0AAV4TCJ7"/>
<dbReference type="EMBL" id="BPLR01010928">
    <property type="protein sequence ID" value="GIY43091.1"/>
    <property type="molecule type" value="Genomic_DNA"/>
</dbReference>
<dbReference type="Proteomes" id="UP001054945">
    <property type="component" value="Unassembled WGS sequence"/>
</dbReference>
<evidence type="ECO:0000313" key="2">
    <source>
        <dbReference type="EMBL" id="GIY43091.1"/>
    </source>
</evidence>
<name>A0AAV4TCJ7_CAEEX</name>